<keyword evidence="9" id="KW-0677">Repeat</keyword>
<organism evidence="21 22">
    <name type="scientific">Lupinus angustifolius</name>
    <name type="common">Narrow-leaved blue lupine</name>
    <dbReference type="NCBI Taxonomy" id="3871"/>
    <lineage>
        <taxon>Eukaryota</taxon>
        <taxon>Viridiplantae</taxon>
        <taxon>Streptophyta</taxon>
        <taxon>Embryophyta</taxon>
        <taxon>Tracheophyta</taxon>
        <taxon>Spermatophyta</taxon>
        <taxon>Magnoliopsida</taxon>
        <taxon>eudicotyledons</taxon>
        <taxon>Gunneridae</taxon>
        <taxon>Pentapetalae</taxon>
        <taxon>rosids</taxon>
        <taxon>fabids</taxon>
        <taxon>Fabales</taxon>
        <taxon>Fabaceae</taxon>
        <taxon>Papilionoideae</taxon>
        <taxon>50 kb inversion clade</taxon>
        <taxon>genistoids sensu lato</taxon>
        <taxon>core genistoids</taxon>
        <taxon>Genisteae</taxon>
        <taxon>Lupinus</taxon>
    </lineage>
</organism>
<evidence type="ECO:0000256" key="7">
    <source>
        <dbReference type="ARBA" id="ARBA00022692"/>
    </source>
</evidence>
<evidence type="ECO:0000259" key="20">
    <source>
        <dbReference type="Pfam" id="PF20141"/>
    </source>
</evidence>
<evidence type="ECO:0000259" key="19">
    <source>
        <dbReference type="Pfam" id="PF08263"/>
    </source>
</evidence>
<dbReference type="FunFam" id="3.80.10.10:FF:000111">
    <property type="entry name" value="LRR receptor-like serine/threonine-protein kinase ERECTA"/>
    <property type="match status" value="1"/>
</dbReference>
<dbReference type="STRING" id="3871.A0A1J7HLQ3"/>
<dbReference type="InterPro" id="IPR032675">
    <property type="entry name" value="LRR_dom_sf"/>
</dbReference>
<keyword evidence="15" id="KW-0325">Glycoprotein</keyword>
<feature type="transmembrane region" description="Helical" evidence="18">
    <location>
        <begin position="781"/>
        <end position="804"/>
    </location>
</feature>
<evidence type="ECO:0000256" key="2">
    <source>
        <dbReference type="ARBA" id="ARBA00009592"/>
    </source>
</evidence>
<evidence type="ECO:0000313" key="21">
    <source>
        <dbReference type="EMBL" id="OIW13580.1"/>
    </source>
</evidence>
<evidence type="ECO:0000313" key="22">
    <source>
        <dbReference type="Proteomes" id="UP000188354"/>
    </source>
</evidence>
<dbReference type="AlphaFoldDB" id="A0A1J7HLQ3"/>
<keyword evidence="10" id="KW-0547">Nucleotide-binding</keyword>
<evidence type="ECO:0000256" key="3">
    <source>
        <dbReference type="ARBA" id="ARBA00012513"/>
    </source>
</evidence>
<evidence type="ECO:0000256" key="16">
    <source>
        <dbReference type="ARBA" id="ARBA00047899"/>
    </source>
</evidence>
<evidence type="ECO:0000256" key="5">
    <source>
        <dbReference type="ARBA" id="ARBA00022527"/>
    </source>
</evidence>
<evidence type="ECO:0000256" key="11">
    <source>
        <dbReference type="ARBA" id="ARBA00022840"/>
    </source>
</evidence>
<evidence type="ECO:0000256" key="1">
    <source>
        <dbReference type="ARBA" id="ARBA00004251"/>
    </source>
</evidence>
<comment type="catalytic activity">
    <reaction evidence="16">
        <text>L-threonyl-[protein] + ATP = O-phospho-L-threonyl-[protein] + ADP + H(+)</text>
        <dbReference type="Rhea" id="RHEA:46608"/>
        <dbReference type="Rhea" id="RHEA-COMP:11060"/>
        <dbReference type="Rhea" id="RHEA-COMP:11605"/>
        <dbReference type="ChEBI" id="CHEBI:15378"/>
        <dbReference type="ChEBI" id="CHEBI:30013"/>
        <dbReference type="ChEBI" id="CHEBI:30616"/>
        <dbReference type="ChEBI" id="CHEBI:61977"/>
        <dbReference type="ChEBI" id="CHEBI:456216"/>
        <dbReference type="EC" id="2.7.11.1"/>
    </reaction>
</comment>
<keyword evidence="14" id="KW-0675">Receptor</keyword>
<comment type="similarity">
    <text evidence="2">Belongs to the RLP family.</text>
</comment>
<dbReference type="GO" id="GO:0005524">
    <property type="term" value="F:ATP binding"/>
    <property type="evidence" value="ECO:0007669"/>
    <property type="project" value="UniProtKB-KW"/>
</dbReference>
<dbReference type="EC" id="2.7.11.1" evidence="3"/>
<evidence type="ECO:0000256" key="12">
    <source>
        <dbReference type="ARBA" id="ARBA00022989"/>
    </source>
</evidence>
<dbReference type="PROSITE" id="PS51450">
    <property type="entry name" value="LRR"/>
    <property type="match status" value="1"/>
</dbReference>
<keyword evidence="13 18" id="KW-0472">Membrane</keyword>
<dbReference type="InterPro" id="IPR045381">
    <property type="entry name" value="BRI1_island_dom"/>
</dbReference>
<protein>
    <recommendedName>
        <fullName evidence="3">non-specific serine/threonine protein kinase</fullName>
        <ecNumber evidence="3">2.7.11.1</ecNumber>
    </recommendedName>
</protein>
<dbReference type="OMA" id="CGRIVHF"/>
<accession>A0A1J7HLQ3</accession>
<comment type="catalytic activity">
    <reaction evidence="17">
        <text>L-seryl-[protein] + ATP = O-phospho-L-seryl-[protein] + ADP + H(+)</text>
        <dbReference type="Rhea" id="RHEA:17989"/>
        <dbReference type="Rhea" id="RHEA-COMP:9863"/>
        <dbReference type="Rhea" id="RHEA-COMP:11604"/>
        <dbReference type="ChEBI" id="CHEBI:15378"/>
        <dbReference type="ChEBI" id="CHEBI:29999"/>
        <dbReference type="ChEBI" id="CHEBI:30616"/>
        <dbReference type="ChEBI" id="CHEBI:83421"/>
        <dbReference type="ChEBI" id="CHEBI:456216"/>
        <dbReference type="EC" id="2.7.11.1"/>
    </reaction>
</comment>
<dbReference type="InterPro" id="IPR003591">
    <property type="entry name" value="Leu-rich_rpt_typical-subtyp"/>
</dbReference>
<dbReference type="InterPro" id="IPR001611">
    <property type="entry name" value="Leu-rich_rpt"/>
</dbReference>
<dbReference type="Pfam" id="PF08263">
    <property type="entry name" value="LRRNT_2"/>
    <property type="match status" value="1"/>
</dbReference>
<keyword evidence="5" id="KW-0418">Kinase</keyword>
<dbReference type="InterPro" id="IPR051716">
    <property type="entry name" value="Plant_RL_S/T_kinase"/>
</dbReference>
<evidence type="ECO:0000256" key="6">
    <source>
        <dbReference type="ARBA" id="ARBA00022614"/>
    </source>
</evidence>
<keyword evidence="5" id="KW-0808">Transferase</keyword>
<dbReference type="Pfam" id="PF20141">
    <property type="entry name" value="Island"/>
    <property type="match status" value="1"/>
</dbReference>
<evidence type="ECO:0000256" key="15">
    <source>
        <dbReference type="ARBA" id="ARBA00023180"/>
    </source>
</evidence>
<keyword evidence="7 18" id="KW-0812">Transmembrane</keyword>
<dbReference type="Gramene" id="OIW13580">
    <property type="protein sequence ID" value="OIW13580"/>
    <property type="gene ID" value="TanjilG_25679"/>
</dbReference>
<dbReference type="Proteomes" id="UP000188354">
    <property type="component" value="Chromosome LG04"/>
</dbReference>
<dbReference type="PANTHER" id="PTHR48053:SF11">
    <property type="entry name" value="PROTEIN BRASSINOSTEROID INSENSITIVE 1"/>
    <property type="match status" value="1"/>
</dbReference>
<dbReference type="Gene3D" id="3.80.10.10">
    <property type="entry name" value="Ribonuclease Inhibitor"/>
    <property type="match status" value="1"/>
</dbReference>
<evidence type="ECO:0000256" key="4">
    <source>
        <dbReference type="ARBA" id="ARBA00022475"/>
    </source>
</evidence>
<comment type="subcellular location">
    <subcellularLocation>
        <location evidence="1">Cell membrane</location>
        <topology evidence="1">Single-pass type I membrane protein</topology>
    </subcellularLocation>
</comment>
<sequence>MIITIYDAASAEEQVVILLMRFKNTQVYDDPNNFISNWSNSSSHCSWNGITCSRAGHVTSLNLTNAGLVGKLHLPTLTTLTTLQHILLHGNYFTKGNNFSVSSYCNLQSLDFSKNNFSGMFPFLDLVPCHNLSYLNLSQNLITGTDITEKTGFGASLLQLDLSRNQISETTLLSYTIRNCQNLIFANFSDNRISGQLNETETETLVSCKKLTTFDISYNLLYGEIPHGFVGDSVKLLDLSYNNFSGVFSRFDFSHCRSLVSLSLSHNALSGTEFPSSLINCQVLETLDLSYNELNSLVVLDISENNLSGELPLTFGNCSSLESLNLTKNHLFGDFLSSVVSKLSSLRYLYVPFNNITGIVPLSLANCTQLQVLDLSSNAFTGSIPSVFCFRNAANSPSALEKILLAGNYLSGEIPAELGSCKNLRTIDFSFNNLNGSIPLQIWSLPNLSDMIIWANNLTGEIPEGICGHGRGNLENLILNNNFISGSIPQSIGNCTNMIWLSLTNNHITGEIPASVGNLNQLAILQLGQNLLTGRIPPELGKCRSLVWLDLSSNKLIGTIPSELSNQSGLTSSVSFAGRQFALLRNMHETSCSSAEQIVEFQGIRAERLEGYLIVQHSCPSIRIYTGSTPNTFSKNGSMIYLDLSNNSLSGSIPQNIGSLTYLQVLNLGQNELTGNIPDSFGDLKMIGLLYLSHNKLQGSIPSSLGRLSFLTALDVSNNNLTGSIPYEGQFPSFPSSSYENNSGLCGIPLSPCATQNHSPDFMTDPEKKETSETGLFMLSVWFYISMVLGFIIAFWGVVLSLLVKDSWRHNYFRLLNNIADWVYVRAALLKARMR</sequence>
<proteinExistence type="inferred from homology"/>
<dbReference type="Pfam" id="PF13855">
    <property type="entry name" value="LRR_8"/>
    <property type="match status" value="2"/>
</dbReference>
<dbReference type="Pfam" id="PF13516">
    <property type="entry name" value="LRR_6"/>
    <property type="match status" value="1"/>
</dbReference>
<reference evidence="21 22" key="1">
    <citation type="journal article" date="2017" name="Plant Biotechnol. J.">
        <title>A comprehensive draft genome sequence for lupin (Lupinus angustifolius), an emerging health food: insights into plant-microbe interactions and legume evolution.</title>
        <authorList>
            <person name="Hane J.K."/>
            <person name="Ming Y."/>
            <person name="Kamphuis L.G."/>
            <person name="Nelson M.N."/>
            <person name="Garg G."/>
            <person name="Atkins C.A."/>
            <person name="Bayer P.E."/>
            <person name="Bravo A."/>
            <person name="Bringans S."/>
            <person name="Cannon S."/>
            <person name="Edwards D."/>
            <person name="Foley R."/>
            <person name="Gao L.L."/>
            <person name="Harrison M.J."/>
            <person name="Huang W."/>
            <person name="Hurgobin B."/>
            <person name="Li S."/>
            <person name="Liu C.W."/>
            <person name="McGrath A."/>
            <person name="Morahan G."/>
            <person name="Murray J."/>
            <person name="Weller J."/>
            <person name="Jian J."/>
            <person name="Singh K.B."/>
        </authorList>
    </citation>
    <scope>NUCLEOTIDE SEQUENCE [LARGE SCALE GENOMIC DNA]</scope>
    <source>
        <strain evidence="22">cv. Tanjil</strain>
        <tissue evidence="21">Whole plant</tissue>
    </source>
</reference>
<keyword evidence="4" id="KW-1003">Cell membrane</keyword>
<dbReference type="SMART" id="SM00369">
    <property type="entry name" value="LRR_TYP"/>
    <property type="match status" value="8"/>
</dbReference>
<evidence type="ECO:0000256" key="10">
    <source>
        <dbReference type="ARBA" id="ARBA00022741"/>
    </source>
</evidence>
<evidence type="ECO:0000256" key="18">
    <source>
        <dbReference type="SAM" id="Phobius"/>
    </source>
</evidence>
<keyword evidence="11" id="KW-0067">ATP-binding</keyword>
<dbReference type="GO" id="GO:0004674">
    <property type="term" value="F:protein serine/threonine kinase activity"/>
    <property type="evidence" value="ECO:0007669"/>
    <property type="project" value="UniProtKB-KW"/>
</dbReference>
<dbReference type="PRINTS" id="PR00019">
    <property type="entry name" value="LEURICHRPT"/>
</dbReference>
<keyword evidence="8" id="KW-0732">Signal</keyword>
<evidence type="ECO:0000256" key="17">
    <source>
        <dbReference type="ARBA" id="ARBA00048679"/>
    </source>
</evidence>
<gene>
    <name evidence="21" type="ORF">TanjilG_25679</name>
</gene>
<evidence type="ECO:0000256" key="14">
    <source>
        <dbReference type="ARBA" id="ARBA00023170"/>
    </source>
</evidence>
<dbReference type="Gene3D" id="3.30.1490.310">
    <property type="match status" value="1"/>
</dbReference>
<dbReference type="FunFam" id="3.80.10.10:FF:000095">
    <property type="entry name" value="LRR receptor-like serine/threonine-protein kinase GSO1"/>
    <property type="match status" value="1"/>
</dbReference>
<evidence type="ECO:0000256" key="8">
    <source>
        <dbReference type="ARBA" id="ARBA00022729"/>
    </source>
</evidence>
<feature type="domain" description="Leucine-rich repeat-containing N-terminal plant-type" evidence="19">
    <location>
        <begin position="19"/>
        <end position="53"/>
    </location>
</feature>
<feature type="domain" description="Brassinosteroid receptor BRI1 island" evidence="20">
    <location>
        <begin position="574"/>
        <end position="634"/>
    </location>
</feature>
<keyword evidence="5" id="KW-0723">Serine/threonine-protein kinase</keyword>
<dbReference type="SUPFAM" id="SSF52047">
    <property type="entry name" value="RNI-like"/>
    <property type="match status" value="1"/>
</dbReference>
<dbReference type="GO" id="GO:0005886">
    <property type="term" value="C:plasma membrane"/>
    <property type="evidence" value="ECO:0007669"/>
    <property type="project" value="UniProtKB-SubCell"/>
</dbReference>
<keyword evidence="22" id="KW-1185">Reference proteome</keyword>
<evidence type="ECO:0000256" key="9">
    <source>
        <dbReference type="ARBA" id="ARBA00022737"/>
    </source>
</evidence>
<keyword evidence="12 18" id="KW-1133">Transmembrane helix</keyword>
<dbReference type="SUPFAM" id="SSF52058">
    <property type="entry name" value="L domain-like"/>
    <property type="match status" value="1"/>
</dbReference>
<keyword evidence="6" id="KW-0433">Leucine-rich repeat</keyword>
<dbReference type="EMBL" id="CM007364">
    <property type="protein sequence ID" value="OIW13580.1"/>
    <property type="molecule type" value="Genomic_DNA"/>
</dbReference>
<evidence type="ECO:0000256" key="13">
    <source>
        <dbReference type="ARBA" id="ARBA00023136"/>
    </source>
</evidence>
<dbReference type="FunFam" id="3.80.10.10:FF:000041">
    <property type="entry name" value="LRR receptor-like serine/threonine-protein kinase ERECTA"/>
    <property type="match status" value="1"/>
</dbReference>
<dbReference type="InterPro" id="IPR013210">
    <property type="entry name" value="LRR_N_plant-typ"/>
</dbReference>
<dbReference type="Pfam" id="PF00560">
    <property type="entry name" value="LRR_1"/>
    <property type="match status" value="6"/>
</dbReference>
<name>A0A1J7HLQ3_LUPAN</name>
<dbReference type="PANTHER" id="PTHR48053">
    <property type="entry name" value="LEUCINE RICH REPEAT FAMILY PROTEIN, EXPRESSED"/>
    <property type="match status" value="1"/>
</dbReference>